<protein>
    <submittedName>
        <fullName evidence="1">Uncharacterized protein</fullName>
    </submittedName>
</protein>
<gene>
    <name evidence="1" type="ORF">AAL_04988</name>
</gene>
<reference evidence="1 2" key="1">
    <citation type="journal article" date="2016" name="Genome Biol. Evol.">
        <title>Divergent and convergent evolution of fungal pathogenicity.</title>
        <authorList>
            <person name="Shang Y."/>
            <person name="Xiao G."/>
            <person name="Zheng P."/>
            <person name="Cen K."/>
            <person name="Zhan S."/>
            <person name="Wang C."/>
        </authorList>
    </citation>
    <scope>NUCLEOTIDE SEQUENCE [LARGE SCALE GENOMIC DNA]</scope>
    <source>
        <strain evidence="1 2">RCEF 2490</strain>
    </source>
</reference>
<dbReference type="EMBL" id="AZGY01000010">
    <property type="protein sequence ID" value="KZZ94877.1"/>
    <property type="molecule type" value="Genomic_DNA"/>
</dbReference>
<name>A0A168B6T0_9HYPO</name>
<sequence length="95" mass="10507">MWFIRMVQPLHAAFRCDTVVVGLPKLVRSKTRNFESSGKRDTRLFGTELGGLTPMTRSFNFCDFGGCDEGFAGGLAVSPCDSIILSRTFMNSADY</sequence>
<comment type="caution">
    <text evidence="1">The sequence shown here is derived from an EMBL/GenBank/DDBJ whole genome shotgun (WGS) entry which is preliminary data.</text>
</comment>
<accession>A0A168B6T0</accession>
<dbReference type="AlphaFoldDB" id="A0A168B6T0"/>
<keyword evidence="2" id="KW-1185">Reference proteome</keyword>
<evidence type="ECO:0000313" key="1">
    <source>
        <dbReference type="EMBL" id="KZZ94877.1"/>
    </source>
</evidence>
<evidence type="ECO:0000313" key="2">
    <source>
        <dbReference type="Proteomes" id="UP000078544"/>
    </source>
</evidence>
<organism evidence="1 2">
    <name type="scientific">Moelleriella libera RCEF 2490</name>
    <dbReference type="NCBI Taxonomy" id="1081109"/>
    <lineage>
        <taxon>Eukaryota</taxon>
        <taxon>Fungi</taxon>
        <taxon>Dikarya</taxon>
        <taxon>Ascomycota</taxon>
        <taxon>Pezizomycotina</taxon>
        <taxon>Sordariomycetes</taxon>
        <taxon>Hypocreomycetidae</taxon>
        <taxon>Hypocreales</taxon>
        <taxon>Clavicipitaceae</taxon>
        <taxon>Moelleriella</taxon>
    </lineage>
</organism>
<dbReference type="Proteomes" id="UP000078544">
    <property type="component" value="Unassembled WGS sequence"/>
</dbReference>
<proteinExistence type="predicted"/>